<dbReference type="InterPro" id="IPR029058">
    <property type="entry name" value="AB_hydrolase_fold"/>
</dbReference>
<evidence type="ECO:0000313" key="3">
    <source>
        <dbReference type="Proteomes" id="UP000734511"/>
    </source>
</evidence>
<dbReference type="RefSeq" id="WP_167985714.1">
    <property type="nucleotide sequence ID" value="NZ_JAATEJ010000025.1"/>
</dbReference>
<accession>A0ABX0ZV79</accession>
<keyword evidence="1" id="KW-1133">Transmembrane helix</keyword>
<sequence>MGLTSKKVLLAALLLAIALFIATVWLWPRLSRRGTLPVLGRVGALLGTQLALLAALGLAANDSFGFYASWADLFGRERAPGVVIDHTMGSPQDGGMRVLGTVRTDLPGGRAPRRGGQIQQIAIAGGASGITSTAYVYLPPEYFRQPSARFPAVLVLTGYPGTAESLYKKLKYPAIAARQVRAGTERPMVLVMMRPTVAPPRDTECTDVPHGPQVETFFAKDLPKALGARYRIAPGARNWGVIGDSTGGYCALKLAMSDPGAYSAAVGLSADYGAPQDATTGDLYGGDPARRCAADLTWRLQHLPHPPVSLLVTSSRRGERNYRATVRFIAAAGAPTHVSSIILPTGGHNFTTWSREIPSALAWLSSRLGGGPVSPDR</sequence>
<gene>
    <name evidence="2" type="ORF">HCN08_26155</name>
</gene>
<evidence type="ECO:0000313" key="2">
    <source>
        <dbReference type="EMBL" id="NJP46862.1"/>
    </source>
</evidence>
<dbReference type="Proteomes" id="UP000734511">
    <property type="component" value="Unassembled WGS sequence"/>
</dbReference>
<dbReference type="SUPFAM" id="SSF53474">
    <property type="entry name" value="alpha/beta-Hydrolases"/>
    <property type="match status" value="1"/>
</dbReference>
<dbReference type="PANTHER" id="PTHR48098">
    <property type="entry name" value="ENTEROCHELIN ESTERASE-RELATED"/>
    <property type="match status" value="1"/>
</dbReference>
<evidence type="ECO:0000256" key="1">
    <source>
        <dbReference type="SAM" id="Phobius"/>
    </source>
</evidence>
<keyword evidence="1" id="KW-0812">Transmembrane</keyword>
<keyword evidence="3" id="KW-1185">Reference proteome</keyword>
<reference evidence="2 3" key="1">
    <citation type="submission" date="2020-03" db="EMBL/GenBank/DDBJ databases">
        <title>WGS of actinomycetes isolated from Thailand.</title>
        <authorList>
            <person name="Thawai C."/>
        </authorList>
    </citation>
    <scope>NUCLEOTIDE SEQUENCE [LARGE SCALE GENOMIC DNA]</scope>
    <source>
        <strain evidence="2 3">PRB2-1</strain>
    </source>
</reference>
<keyword evidence="1" id="KW-0472">Membrane</keyword>
<dbReference type="InterPro" id="IPR000801">
    <property type="entry name" value="Esterase-like"/>
</dbReference>
<dbReference type="EMBL" id="JAATEJ010000025">
    <property type="protein sequence ID" value="NJP46862.1"/>
    <property type="molecule type" value="Genomic_DNA"/>
</dbReference>
<dbReference type="InterPro" id="IPR050583">
    <property type="entry name" value="Mycobacterial_A85_antigen"/>
</dbReference>
<organism evidence="2 3">
    <name type="scientific">Actinacidiphila epipremni</name>
    <dbReference type="NCBI Taxonomy" id="2053013"/>
    <lineage>
        <taxon>Bacteria</taxon>
        <taxon>Bacillati</taxon>
        <taxon>Actinomycetota</taxon>
        <taxon>Actinomycetes</taxon>
        <taxon>Kitasatosporales</taxon>
        <taxon>Streptomycetaceae</taxon>
        <taxon>Actinacidiphila</taxon>
    </lineage>
</organism>
<comment type="caution">
    <text evidence="2">The sequence shown here is derived from an EMBL/GenBank/DDBJ whole genome shotgun (WGS) entry which is preliminary data.</text>
</comment>
<protein>
    <submittedName>
        <fullName evidence="2">Esterase</fullName>
    </submittedName>
</protein>
<name>A0ABX0ZV79_9ACTN</name>
<proteinExistence type="predicted"/>
<feature type="transmembrane region" description="Helical" evidence="1">
    <location>
        <begin position="42"/>
        <end position="60"/>
    </location>
</feature>
<dbReference type="PANTHER" id="PTHR48098:SF1">
    <property type="entry name" value="DIACYLGLYCEROL ACYLTRANSFERASE_MYCOLYLTRANSFERASE AG85A"/>
    <property type="match status" value="1"/>
</dbReference>
<dbReference type="Gene3D" id="3.40.50.1820">
    <property type="entry name" value="alpha/beta hydrolase"/>
    <property type="match status" value="1"/>
</dbReference>
<dbReference type="Pfam" id="PF00756">
    <property type="entry name" value="Esterase"/>
    <property type="match status" value="1"/>
</dbReference>